<name>A0A0M6Y7Q9_9HYPH</name>
<dbReference type="Pfam" id="PF00291">
    <property type="entry name" value="PALP"/>
    <property type="match status" value="1"/>
</dbReference>
<evidence type="ECO:0000256" key="1">
    <source>
        <dbReference type="ARBA" id="ARBA00001933"/>
    </source>
</evidence>
<keyword evidence="6" id="KW-1185">Reference proteome</keyword>
<keyword evidence="2" id="KW-0663">Pyridoxal phosphate</keyword>
<dbReference type="PANTHER" id="PTHR48078:SF7">
    <property type="entry name" value="BLL6502 PROTEIN"/>
    <property type="match status" value="1"/>
</dbReference>
<dbReference type="GO" id="GO:0006567">
    <property type="term" value="P:L-threonine catabolic process"/>
    <property type="evidence" value="ECO:0007669"/>
    <property type="project" value="TreeGrafter"/>
</dbReference>
<dbReference type="CDD" id="cd01562">
    <property type="entry name" value="Thr-dehyd"/>
    <property type="match status" value="1"/>
</dbReference>
<dbReference type="OrthoDB" id="9811476at2"/>
<dbReference type="Gene3D" id="3.40.50.1100">
    <property type="match status" value="2"/>
</dbReference>
<dbReference type="PANTHER" id="PTHR48078">
    <property type="entry name" value="THREONINE DEHYDRATASE, MITOCHONDRIAL-RELATED"/>
    <property type="match status" value="1"/>
</dbReference>
<proteinExistence type="predicted"/>
<sequence length="325" mass="34504">MTALFTLDDLEAAFPIVRQLVPETPSYAWPLLKERFGLEIAVKHENHTPIGAFKARSSIVYIQKHIEEHGRPSGVVTATRGNHGQSMALAARTLGLPATIVVPEGNAEGKNRAMKAFGADLVIDGRDFDISRRTAERLAHESGFLMVPSFHRNIVLGVATYALEFFRAHDDLDVVYVPVGMGSGACGLITVRDLLGLKTEIVPVVTENAPAYRLSVEAGKIVTTETAATFADGMACREPVQAALDILQTGSNRIATVTDDEIAAAIRVLFADTHNLAEGAGAAALAALMQDAPKLQGRKAGIILSGGNLDETAMQTVLTGGTPVV</sequence>
<dbReference type="RefSeq" id="WP_055657696.1">
    <property type="nucleotide sequence ID" value="NZ_CXST01000002.1"/>
</dbReference>
<dbReference type="EMBL" id="CXST01000002">
    <property type="protein sequence ID" value="CTQ44850.1"/>
    <property type="molecule type" value="Genomic_DNA"/>
</dbReference>
<reference evidence="6" key="1">
    <citation type="submission" date="2015-07" db="EMBL/GenBank/DDBJ databases">
        <authorList>
            <person name="Rodrigo-Torres Lidia"/>
            <person name="Arahal R.David."/>
        </authorList>
    </citation>
    <scope>NUCLEOTIDE SEQUENCE [LARGE SCALE GENOMIC DNA]</scope>
    <source>
        <strain evidence="6">CECT 4801</strain>
    </source>
</reference>
<comment type="cofactor">
    <cofactor evidence="1">
        <name>pyridoxal 5'-phosphate</name>
        <dbReference type="ChEBI" id="CHEBI:597326"/>
    </cofactor>
</comment>
<keyword evidence="3 5" id="KW-0456">Lyase</keyword>
<organism evidence="5 6">
    <name type="scientific">Roseibium aggregatum</name>
    <dbReference type="NCBI Taxonomy" id="187304"/>
    <lineage>
        <taxon>Bacteria</taxon>
        <taxon>Pseudomonadati</taxon>
        <taxon>Pseudomonadota</taxon>
        <taxon>Alphaproteobacteria</taxon>
        <taxon>Hyphomicrobiales</taxon>
        <taxon>Stappiaceae</taxon>
        <taxon>Roseibium</taxon>
    </lineage>
</organism>
<dbReference type="NCBIfam" id="NF004771">
    <property type="entry name" value="PRK06110.1"/>
    <property type="match status" value="1"/>
</dbReference>
<dbReference type="SUPFAM" id="SSF53686">
    <property type="entry name" value="Tryptophan synthase beta subunit-like PLP-dependent enzymes"/>
    <property type="match status" value="1"/>
</dbReference>
<protein>
    <submittedName>
        <fullName evidence="5">L-threonine dehydratase biosynthetic IlvA</fullName>
        <ecNumber evidence="5">4.3.1.19</ecNumber>
    </submittedName>
</protein>
<evidence type="ECO:0000313" key="5">
    <source>
        <dbReference type="EMBL" id="CTQ44850.1"/>
    </source>
</evidence>
<evidence type="ECO:0000256" key="2">
    <source>
        <dbReference type="ARBA" id="ARBA00022898"/>
    </source>
</evidence>
<dbReference type="InterPro" id="IPR036052">
    <property type="entry name" value="TrpB-like_PALP_sf"/>
</dbReference>
<evidence type="ECO:0000259" key="4">
    <source>
        <dbReference type="Pfam" id="PF00291"/>
    </source>
</evidence>
<gene>
    <name evidence="5" type="primary">ilvA</name>
    <name evidence="5" type="ORF">LAL4801_03297</name>
</gene>
<evidence type="ECO:0000313" key="6">
    <source>
        <dbReference type="Proteomes" id="UP000048926"/>
    </source>
</evidence>
<dbReference type="AlphaFoldDB" id="A0A0M6Y7Q9"/>
<dbReference type="GO" id="GO:0003941">
    <property type="term" value="F:L-serine ammonia-lyase activity"/>
    <property type="evidence" value="ECO:0007669"/>
    <property type="project" value="TreeGrafter"/>
</dbReference>
<dbReference type="InterPro" id="IPR001926">
    <property type="entry name" value="TrpB-like_PALP"/>
</dbReference>
<dbReference type="GO" id="GO:0004794">
    <property type="term" value="F:threonine deaminase activity"/>
    <property type="evidence" value="ECO:0007669"/>
    <property type="project" value="UniProtKB-EC"/>
</dbReference>
<feature type="domain" description="Tryptophan synthase beta chain-like PALP" evidence="4">
    <location>
        <begin position="18"/>
        <end position="306"/>
    </location>
</feature>
<accession>A0A0M6Y7Q9</accession>
<dbReference type="InterPro" id="IPR050147">
    <property type="entry name" value="Ser/Thr_Dehydratase"/>
</dbReference>
<dbReference type="Proteomes" id="UP000048926">
    <property type="component" value="Unassembled WGS sequence"/>
</dbReference>
<dbReference type="GO" id="GO:0006565">
    <property type="term" value="P:L-serine catabolic process"/>
    <property type="evidence" value="ECO:0007669"/>
    <property type="project" value="TreeGrafter"/>
</dbReference>
<evidence type="ECO:0000256" key="3">
    <source>
        <dbReference type="ARBA" id="ARBA00023239"/>
    </source>
</evidence>
<dbReference type="STRING" id="187304.B0E33_06835"/>
<dbReference type="GO" id="GO:0009097">
    <property type="term" value="P:isoleucine biosynthetic process"/>
    <property type="evidence" value="ECO:0007669"/>
    <property type="project" value="TreeGrafter"/>
</dbReference>
<dbReference type="EC" id="4.3.1.19" evidence="5"/>